<feature type="modified residue" description="4-aspartylphosphate" evidence="3">
    <location>
        <position position="54"/>
    </location>
</feature>
<dbReference type="PANTHER" id="PTHR43214">
    <property type="entry name" value="TWO-COMPONENT RESPONSE REGULATOR"/>
    <property type="match status" value="1"/>
</dbReference>
<dbReference type="CDD" id="cd06170">
    <property type="entry name" value="LuxR_C_like"/>
    <property type="match status" value="1"/>
</dbReference>
<dbReference type="CDD" id="cd17535">
    <property type="entry name" value="REC_NarL-like"/>
    <property type="match status" value="1"/>
</dbReference>
<evidence type="ECO:0000256" key="2">
    <source>
        <dbReference type="ARBA" id="ARBA00023125"/>
    </source>
</evidence>
<dbReference type="PANTHER" id="PTHR43214:SF43">
    <property type="entry name" value="TWO-COMPONENT RESPONSE REGULATOR"/>
    <property type="match status" value="1"/>
</dbReference>
<name>A0A4P6X294_HYDPS</name>
<evidence type="ECO:0000259" key="5">
    <source>
        <dbReference type="PROSITE" id="PS50110"/>
    </source>
</evidence>
<gene>
    <name evidence="6" type="primary">uvrY4</name>
    <name evidence="6" type="ORF">HPF_22010</name>
</gene>
<dbReference type="GO" id="GO:0003677">
    <property type="term" value="F:DNA binding"/>
    <property type="evidence" value="ECO:0007669"/>
    <property type="project" value="UniProtKB-KW"/>
</dbReference>
<evidence type="ECO:0000313" key="6">
    <source>
        <dbReference type="EMBL" id="QBM30377.1"/>
    </source>
</evidence>
<organism evidence="6 7">
    <name type="scientific">Hydrogenophaga pseudoflava</name>
    <name type="common">Pseudomonas carboxydoflava</name>
    <dbReference type="NCBI Taxonomy" id="47421"/>
    <lineage>
        <taxon>Bacteria</taxon>
        <taxon>Pseudomonadati</taxon>
        <taxon>Pseudomonadota</taxon>
        <taxon>Betaproteobacteria</taxon>
        <taxon>Burkholderiales</taxon>
        <taxon>Comamonadaceae</taxon>
        <taxon>Hydrogenophaga</taxon>
    </lineage>
</organism>
<dbReference type="SMART" id="SM00421">
    <property type="entry name" value="HTH_LUXR"/>
    <property type="match status" value="1"/>
</dbReference>
<dbReference type="InterPro" id="IPR001789">
    <property type="entry name" value="Sig_transdc_resp-reg_receiver"/>
</dbReference>
<evidence type="ECO:0000256" key="3">
    <source>
        <dbReference type="PROSITE-ProRule" id="PRU00169"/>
    </source>
</evidence>
<dbReference type="KEGG" id="hpse:HPF_22010"/>
<dbReference type="SUPFAM" id="SSF52172">
    <property type="entry name" value="CheY-like"/>
    <property type="match status" value="1"/>
</dbReference>
<evidence type="ECO:0000259" key="4">
    <source>
        <dbReference type="PROSITE" id="PS50043"/>
    </source>
</evidence>
<keyword evidence="7" id="KW-1185">Reference proteome</keyword>
<sequence length="215" mass="23148">MVNVLLLDDHAVVRTGYRRLIDAEPDLRVVAEASTADEAYAHLQLGGIDVAVVDLSLRGASGVEAIRRLVARDPQLRVMVLSMHDSPGYVTQAMRAGALGYLSKSSEPGDMLDGIRAVARGRRVLAPDVARSLADASLDGDGLLNRLTPREFEVLRLAATGEATHRIASQMHLSPKTVLNHLSMVRQKLGADSDFKLLRLAVRHGLVDLTGEAAC</sequence>
<dbReference type="InterPro" id="IPR058245">
    <property type="entry name" value="NreC/VraR/RcsB-like_REC"/>
</dbReference>
<dbReference type="SMART" id="SM00448">
    <property type="entry name" value="REC"/>
    <property type="match status" value="1"/>
</dbReference>
<keyword evidence="1 3" id="KW-0597">Phosphoprotein</keyword>
<proteinExistence type="predicted"/>
<dbReference type="InterPro" id="IPR039420">
    <property type="entry name" value="WalR-like"/>
</dbReference>
<keyword evidence="2" id="KW-0238">DNA-binding</keyword>
<dbReference type="PRINTS" id="PR00038">
    <property type="entry name" value="HTHLUXR"/>
</dbReference>
<dbReference type="Proteomes" id="UP000293912">
    <property type="component" value="Chromosome"/>
</dbReference>
<dbReference type="EMBL" id="CP037867">
    <property type="protein sequence ID" value="QBM30377.1"/>
    <property type="molecule type" value="Genomic_DNA"/>
</dbReference>
<evidence type="ECO:0000256" key="1">
    <source>
        <dbReference type="ARBA" id="ARBA00022553"/>
    </source>
</evidence>
<feature type="domain" description="HTH luxR-type" evidence="4">
    <location>
        <begin position="140"/>
        <end position="205"/>
    </location>
</feature>
<reference evidence="6 7" key="1">
    <citation type="submission" date="2019-03" db="EMBL/GenBank/DDBJ databases">
        <authorList>
            <person name="Sebastian G."/>
            <person name="Baumann P."/>
            <person name="Ruckert C."/>
            <person name="Kalinowski J."/>
            <person name="Nebel B."/>
            <person name="Takors R."/>
            <person name="Blombach B."/>
        </authorList>
    </citation>
    <scope>NUCLEOTIDE SEQUENCE [LARGE SCALE GENOMIC DNA]</scope>
    <source>
        <strain evidence="6 7">DSM 1084</strain>
    </source>
</reference>
<dbReference type="GO" id="GO:0006355">
    <property type="term" value="P:regulation of DNA-templated transcription"/>
    <property type="evidence" value="ECO:0007669"/>
    <property type="project" value="InterPro"/>
</dbReference>
<dbReference type="Gene3D" id="3.40.50.2300">
    <property type="match status" value="1"/>
</dbReference>
<dbReference type="SUPFAM" id="SSF46894">
    <property type="entry name" value="C-terminal effector domain of the bipartite response regulators"/>
    <property type="match status" value="1"/>
</dbReference>
<protein>
    <submittedName>
        <fullName evidence="6">Response regulator UvrY</fullName>
    </submittedName>
</protein>
<evidence type="ECO:0000313" key="7">
    <source>
        <dbReference type="Proteomes" id="UP000293912"/>
    </source>
</evidence>
<accession>A0A4P6X294</accession>
<dbReference type="PROSITE" id="PS50043">
    <property type="entry name" value="HTH_LUXR_2"/>
    <property type="match status" value="1"/>
</dbReference>
<dbReference type="AlphaFoldDB" id="A0A4P6X294"/>
<dbReference type="InterPro" id="IPR016032">
    <property type="entry name" value="Sig_transdc_resp-reg_C-effctor"/>
</dbReference>
<dbReference type="Pfam" id="PF00196">
    <property type="entry name" value="GerE"/>
    <property type="match status" value="1"/>
</dbReference>
<feature type="domain" description="Response regulatory" evidence="5">
    <location>
        <begin position="3"/>
        <end position="119"/>
    </location>
</feature>
<dbReference type="GO" id="GO:0000160">
    <property type="term" value="P:phosphorelay signal transduction system"/>
    <property type="evidence" value="ECO:0007669"/>
    <property type="project" value="InterPro"/>
</dbReference>
<dbReference type="InterPro" id="IPR011006">
    <property type="entry name" value="CheY-like_superfamily"/>
</dbReference>
<dbReference type="Pfam" id="PF00072">
    <property type="entry name" value="Response_reg"/>
    <property type="match status" value="1"/>
</dbReference>
<dbReference type="PROSITE" id="PS50110">
    <property type="entry name" value="RESPONSE_REGULATORY"/>
    <property type="match status" value="1"/>
</dbReference>
<dbReference type="RefSeq" id="WP_066156883.1">
    <property type="nucleotide sequence ID" value="NZ_CP037867.1"/>
</dbReference>
<dbReference type="InterPro" id="IPR000792">
    <property type="entry name" value="Tscrpt_reg_LuxR_C"/>
</dbReference>